<dbReference type="Gene3D" id="1.20.140.10">
    <property type="entry name" value="Butyryl-CoA Dehydrogenase, subunit A, domain 3"/>
    <property type="match status" value="1"/>
</dbReference>
<reference evidence="4 5" key="1">
    <citation type="submission" date="2024-08" db="EMBL/GenBank/DDBJ databases">
        <title>Gnathostoma spinigerum genome.</title>
        <authorList>
            <person name="Gonzalez-Bertolin B."/>
            <person name="Monzon S."/>
            <person name="Zaballos A."/>
            <person name="Jimenez P."/>
            <person name="Dekumyoy P."/>
            <person name="Varona S."/>
            <person name="Cuesta I."/>
            <person name="Sumanam S."/>
            <person name="Adisakwattana P."/>
            <person name="Gasser R.B."/>
            <person name="Hernandez-Gonzalez A."/>
            <person name="Young N.D."/>
            <person name="Perteguer M.J."/>
        </authorList>
    </citation>
    <scope>NUCLEOTIDE SEQUENCE [LARGE SCALE GENOMIC DNA]</scope>
    <source>
        <strain evidence="4">AL3</strain>
        <tissue evidence="4">Liver</tissue>
    </source>
</reference>
<dbReference type="EMBL" id="JBGFUD010014616">
    <property type="protein sequence ID" value="MFH4983965.1"/>
    <property type="molecule type" value="Genomic_DNA"/>
</dbReference>
<dbReference type="PANTHER" id="PTHR10909:SF351">
    <property type="entry name" value="ACYL-COENZYME A OXIDASE"/>
    <property type="match status" value="1"/>
</dbReference>
<name>A0ABD6EWW4_9BILA</name>
<gene>
    <name evidence="4" type="ORF">AB6A40_010674</name>
</gene>
<dbReference type="SUPFAM" id="SSF47203">
    <property type="entry name" value="Acyl-CoA dehydrogenase C-terminal domain-like"/>
    <property type="match status" value="1"/>
</dbReference>
<dbReference type="GO" id="GO:0016491">
    <property type="term" value="F:oxidoreductase activity"/>
    <property type="evidence" value="ECO:0007669"/>
    <property type="project" value="UniProtKB-KW"/>
</dbReference>
<feature type="domain" description="Acyl-CoA oxidase C-terminal" evidence="3">
    <location>
        <begin position="4"/>
        <end position="134"/>
    </location>
</feature>
<evidence type="ECO:0000313" key="4">
    <source>
        <dbReference type="EMBL" id="MFH4983965.1"/>
    </source>
</evidence>
<evidence type="ECO:0000259" key="3">
    <source>
        <dbReference type="Pfam" id="PF01756"/>
    </source>
</evidence>
<keyword evidence="2" id="KW-0560">Oxidoreductase</keyword>
<dbReference type="AlphaFoldDB" id="A0ABD6EWW4"/>
<protein>
    <recommendedName>
        <fullName evidence="3">Acyl-CoA oxidase C-terminal domain-containing protein</fullName>
    </recommendedName>
</protein>
<dbReference type="InterPro" id="IPR002655">
    <property type="entry name" value="Acyl-CoA_oxidase_C"/>
</dbReference>
<keyword evidence="5" id="KW-1185">Reference proteome</keyword>
<dbReference type="Proteomes" id="UP001608902">
    <property type="component" value="Unassembled WGS sequence"/>
</dbReference>
<dbReference type="InterPro" id="IPR036250">
    <property type="entry name" value="AcylCo_DH-like_C"/>
</dbReference>
<dbReference type="Pfam" id="PF01756">
    <property type="entry name" value="ACOX"/>
    <property type="match status" value="1"/>
</dbReference>
<dbReference type="PANTHER" id="PTHR10909">
    <property type="entry name" value="ELECTRON TRANSPORT OXIDOREDUCTASE"/>
    <property type="match status" value="1"/>
</dbReference>
<evidence type="ECO:0000256" key="2">
    <source>
        <dbReference type="ARBA" id="ARBA00023002"/>
    </source>
</evidence>
<evidence type="ECO:0000256" key="1">
    <source>
        <dbReference type="ARBA" id="ARBA00006288"/>
    </source>
</evidence>
<comment type="caution">
    <text evidence="4">The sequence shown here is derived from an EMBL/GenBank/DDBJ whole genome shotgun (WGS) entry which is preliminary data.</text>
</comment>
<organism evidence="4 5">
    <name type="scientific">Gnathostoma spinigerum</name>
    <dbReference type="NCBI Taxonomy" id="75299"/>
    <lineage>
        <taxon>Eukaryota</taxon>
        <taxon>Metazoa</taxon>
        <taxon>Ecdysozoa</taxon>
        <taxon>Nematoda</taxon>
        <taxon>Chromadorea</taxon>
        <taxon>Rhabditida</taxon>
        <taxon>Spirurina</taxon>
        <taxon>Gnathostomatomorpha</taxon>
        <taxon>Gnathostomatoidea</taxon>
        <taxon>Gnathostomatidae</taxon>
        <taxon>Gnathostoma</taxon>
    </lineage>
</organism>
<comment type="similarity">
    <text evidence="1">Belongs to the acyl-CoA oxidase family.</text>
</comment>
<sequence>MIPKLHIKCCLIKTFFDALSKWSDASIRPILFLIGRLFSLYHMSSHIGSFSKNDYMSDIQTNSITHGLYEILAELRSNAVAVADSFQLSDLELKSALGRRDGNVYKALVEWAKQSQLNDSEIFPEITKHLLPMMREARAKL</sequence>
<dbReference type="InterPro" id="IPR012258">
    <property type="entry name" value="Acyl-CoA_oxidase"/>
</dbReference>
<evidence type="ECO:0000313" key="5">
    <source>
        <dbReference type="Proteomes" id="UP001608902"/>
    </source>
</evidence>
<accession>A0ABD6EWW4</accession>
<proteinExistence type="inferred from homology"/>